<comment type="caution">
    <text evidence="1">The sequence shown here is derived from an EMBL/GenBank/DDBJ whole genome shotgun (WGS) entry which is preliminary data.</text>
</comment>
<gene>
    <name evidence="1" type="ORF">BACCELL_00211</name>
</gene>
<dbReference type="AlphaFoldDB" id="E2N7G8"/>
<dbReference type="HOGENOM" id="CLU_2931355_0_0_10"/>
<evidence type="ECO:0000313" key="1">
    <source>
        <dbReference type="EMBL" id="EEF92143.1"/>
    </source>
</evidence>
<sequence>MRTLSTTHTTRHVEVKWRKGKSCFSRNTDEQGIPEEAEKTESSYYYLRYSNPKRQCKRSF</sequence>
<proteinExistence type="predicted"/>
<name>E2N7G8_9BACE</name>
<protein>
    <submittedName>
        <fullName evidence="1">Uncharacterized protein</fullName>
    </submittedName>
</protein>
<reference evidence="1 2" key="1">
    <citation type="submission" date="2008-12" db="EMBL/GenBank/DDBJ databases">
        <authorList>
            <person name="Fulton L."/>
            <person name="Clifton S."/>
            <person name="Fulton B."/>
            <person name="Xu J."/>
            <person name="Minx P."/>
            <person name="Pepin K.H."/>
            <person name="Johnson M."/>
            <person name="Bhonagiri V."/>
            <person name="Nash W.E."/>
            <person name="Mardis E.R."/>
            <person name="Wilson R.K."/>
        </authorList>
    </citation>
    <scope>NUCLEOTIDE SEQUENCE [LARGE SCALE GENOMIC DNA]</scope>
    <source>
        <strain evidence="1 2">DSM 14838</strain>
    </source>
</reference>
<dbReference type="EMBL" id="ACCH01000015">
    <property type="protein sequence ID" value="EEF92143.1"/>
    <property type="molecule type" value="Genomic_DNA"/>
</dbReference>
<organism evidence="1 2">
    <name type="scientific">Bacteroides cellulosilyticus DSM 14838</name>
    <dbReference type="NCBI Taxonomy" id="537012"/>
    <lineage>
        <taxon>Bacteria</taxon>
        <taxon>Pseudomonadati</taxon>
        <taxon>Bacteroidota</taxon>
        <taxon>Bacteroidia</taxon>
        <taxon>Bacteroidales</taxon>
        <taxon>Bacteroidaceae</taxon>
        <taxon>Bacteroides</taxon>
    </lineage>
</organism>
<evidence type="ECO:0000313" key="2">
    <source>
        <dbReference type="Proteomes" id="UP000003711"/>
    </source>
</evidence>
<dbReference type="Proteomes" id="UP000003711">
    <property type="component" value="Unassembled WGS sequence"/>
</dbReference>
<reference evidence="1 2" key="2">
    <citation type="submission" date="2009-01" db="EMBL/GenBank/DDBJ databases">
        <title>Draft genome sequence of Bacteroides cellulosilyticus (DSM 14838).</title>
        <authorList>
            <person name="Sudarsanam P."/>
            <person name="Ley R."/>
            <person name="Guruge J."/>
            <person name="Turnbaugh P.J."/>
            <person name="Mahowald M."/>
            <person name="Liep D."/>
            <person name="Gordon J."/>
        </authorList>
    </citation>
    <scope>NUCLEOTIDE SEQUENCE [LARGE SCALE GENOMIC DNA]</scope>
    <source>
        <strain evidence="1 2">DSM 14838</strain>
    </source>
</reference>
<accession>E2N7G8</accession>